<protein>
    <submittedName>
        <fullName evidence="2">Polysaccharide pyruvyl transferase</fullName>
    </submittedName>
</protein>
<dbReference type="AlphaFoldDB" id="A0A0F0KFP6"/>
<sequence>MALSAARAATNLRRAASRLFSAPQGPVYLVSAGGQPNFGDEFITRSWLDWLAEHQPDREVWLDTIEPGRAAHLFHDTHPRLRTTNTLWHMAHTGPADPEPAGERAGTLLRDLGSPRYDLGLRELRRMESVHLLGGGYMNEIWPENFGVIAAMTTLKADFGIRIYATGQGFMPVSGDLRERLAEQFAQFDYAEARDADSADAVGVRAGVDDAFLAFANSRELYAAEEDVPDAMVLVQGDMFDDEDDSDLRDLVEAFRAQHGGSGVGFAEAIPPDDSKYAAEHIDEGAPFFPFVRMWDHGFPAKAGQDWLTSRFHFHLLAAAAGARGTVVNARSGYYDVKHGSLIALGTGWTLRDDVDAGELRATSAADFPARARLLGEEKSQLAARLYASPERD</sequence>
<dbReference type="EMBL" id="JYIU01000046">
    <property type="protein sequence ID" value="KJL18116.1"/>
    <property type="molecule type" value="Genomic_DNA"/>
</dbReference>
<accession>A0A0F0KFP6</accession>
<dbReference type="GO" id="GO:0016740">
    <property type="term" value="F:transferase activity"/>
    <property type="evidence" value="ECO:0007669"/>
    <property type="project" value="UniProtKB-KW"/>
</dbReference>
<evidence type="ECO:0000313" key="3">
    <source>
        <dbReference type="Proteomes" id="UP000033572"/>
    </source>
</evidence>
<name>A0A0F0KFP6_9MICO</name>
<organism evidence="2 3">
    <name type="scientific">Microbacterium foliorum</name>
    <dbReference type="NCBI Taxonomy" id="104336"/>
    <lineage>
        <taxon>Bacteria</taxon>
        <taxon>Bacillati</taxon>
        <taxon>Actinomycetota</taxon>
        <taxon>Actinomycetes</taxon>
        <taxon>Micrococcales</taxon>
        <taxon>Microbacteriaceae</taxon>
        <taxon>Microbacterium</taxon>
    </lineage>
</organism>
<dbReference type="RefSeq" id="WP_052677846.1">
    <property type="nucleotide sequence ID" value="NZ_CP031425.1"/>
</dbReference>
<dbReference type="PATRIC" id="fig|104336.4.peg.3264"/>
<gene>
    <name evidence="2" type="ORF">RN50_03223</name>
</gene>
<dbReference type="Pfam" id="PF04230">
    <property type="entry name" value="PS_pyruv_trans"/>
    <property type="match status" value="1"/>
</dbReference>
<evidence type="ECO:0000313" key="2">
    <source>
        <dbReference type="EMBL" id="KJL18116.1"/>
    </source>
</evidence>
<dbReference type="Proteomes" id="UP000033572">
    <property type="component" value="Unassembled WGS sequence"/>
</dbReference>
<evidence type="ECO:0000259" key="1">
    <source>
        <dbReference type="Pfam" id="PF04230"/>
    </source>
</evidence>
<dbReference type="KEGG" id="mfol:DXT68_06095"/>
<proteinExistence type="predicted"/>
<comment type="caution">
    <text evidence="2">The sequence shown here is derived from an EMBL/GenBank/DDBJ whole genome shotgun (WGS) entry which is preliminary data.</text>
</comment>
<reference evidence="2 3" key="1">
    <citation type="submission" date="2015-02" db="EMBL/GenBank/DDBJ databases">
        <title>Draft genome sequences of ten Microbacterium spp. with emphasis on heavy metal contaminated environments.</title>
        <authorList>
            <person name="Corretto E."/>
        </authorList>
    </citation>
    <scope>NUCLEOTIDE SEQUENCE [LARGE SCALE GENOMIC DNA]</scope>
    <source>
        <strain evidence="2 3">DSM 12966</strain>
    </source>
</reference>
<feature type="domain" description="Polysaccharide pyruvyl transferase" evidence="1">
    <location>
        <begin position="37"/>
        <end position="213"/>
    </location>
</feature>
<keyword evidence="2" id="KW-0808">Transferase</keyword>
<keyword evidence="3" id="KW-1185">Reference proteome</keyword>
<dbReference type="GeneID" id="94443953"/>
<dbReference type="InterPro" id="IPR007345">
    <property type="entry name" value="Polysacch_pyruvyl_Trfase"/>
</dbReference>